<dbReference type="RefSeq" id="WP_176071502.1">
    <property type="nucleotide sequence ID" value="NZ_JABWMJ010000015.1"/>
</dbReference>
<dbReference type="GO" id="GO:0008641">
    <property type="term" value="F:ubiquitin-like modifier activating enzyme activity"/>
    <property type="evidence" value="ECO:0007669"/>
    <property type="project" value="InterPro"/>
</dbReference>
<dbReference type="PANTHER" id="PTHR43267">
    <property type="entry name" value="TRNA THREONYLCARBAMOYLADENOSINE DEHYDRATASE"/>
    <property type="match status" value="1"/>
</dbReference>
<proteinExistence type="predicted"/>
<dbReference type="GO" id="GO:0061503">
    <property type="term" value="F:tRNA threonylcarbamoyladenosine dehydratase"/>
    <property type="evidence" value="ECO:0007669"/>
    <property type="project" value="TreeGrafter"/>
</dbReference>
<gene>
    <name evidence="2" type="ORF">HQN59_23115</name>
</gene>
<dbReference type="EMBL" id="JABWMJ010000015">
    <property type="protein sequence ID" value="NUZ08639.1"/>
    <property type="molecule type" value="Genomic_DNA"/>
</dbReference>
<dbReference type="Proteomes" id="UP000529637">
    <property type="component" value="Unassembled WGS sequence"/>
</dbReference>
<dbReference type="PANTHER" id="PTHR43267:SF1">
    <property type="entry name" value="TRNA THREONYLCARBAMOYLADENOSINE DEHYDRATASE"/>
    <property type="match status" value="1"/>
</dbReference>
<sequence>MSKHDRQSFLGATSEQDLKRTKVGVIGLGGGGSHVVQQLAHIGVGNYVLVDPDTISETNLNRLVGGTLEDVKRRTLKVEIAARVVRAVVADVNIGAHPTHWQEVSQELQTCDVLIGCLDAVTAKDQLDKFCRRFLIPYIDIGMDVHKIGDGFLISGQVALITPGSPCLRCMGVVTEEALVQEARNYGAAGGKPQVVWPNGLLASAAVGLFTQLICPWHNQARGSAFLEYDGNKGTLTPSKSFAFLADHACPHFHADEAGDPLFDIRHAHQRAHGSE</sequence>
<organism evidence="2 3">
    <name type="scientific">Piscinibacter koreensis</name>
    <dbReference type="NCBI Taxonomy" id="2742824"/>
    <lineage>
        <taxon>Bacteria</taxon>
        <taxon>Pseudomonadati</taxon>
        <taxon>Pseudomonadota</taxon>
        <taxon>Betaproteobacteria</taxon>
        <taxon>Burkholderiales</taxon>
        <taxon>Sphaerotilaceae</taxon>
        <taxon>Piscinibacter</taxon>
    </lineage>
</organism>
<dbReference type="CDD" id="cd01483">
    <property type="entry name" value="E1_enzyme_family"/>
    <property type="match status" value="1"/>
</dbReference>
<dbReference type="AlphaFoldDB" id="A0A7Y6NSR9"/>
<dbReference type="GO" id="GO:0016779">
    <property type="term" value="F:nucleotidyltransferase activity"/>
    <property type="evidence" value="ECO:0007669"/>
    <property type="project" value="UniProtKB-KW"/>
</dbReference>
<reference evidence="2 3" key="1">
    <citation type="submission" date="2020-06" db="EMBL/GenBank/DDBJ databases">
        <title>Schlegella sp. ID0723 isolated from air conditioner.</title>
        <authorList>
            <person name="Kim D.Y."/>
            <person name="Kim D.-U."/>
        </authorList>
    </citation>
    <scope>NUCLEOTIDE SEQUENCE [LARGE SCALE GENOMIC DNA]</scope>
    <source>
        <strain evidence="2 3">ID0723</strain>
    </source>
</reference>
<comment type="caution">
    <text evidence="2">The sequence shown here is derived from an EMBL/GenBank/DDBJ whole genome shotgun (WGS) entry which is preliminary data.</text>
</comment>
<evidence type="ECO:0000313" key="3">
    <source>
        <dbReference type="Proteomes" id="UP000529637"/>
    </source>
</evidence>
<dbReference type="InterPro" id="IPR045886">
    <property type="entry name" value="ThiF/MoeB/HesA"/>
</dbReference>
<dbReference type="GO" id="GO:0061504">
    <property type="term" value="P:cyclic threonylcarbamoyladenosine biosynthetic process"/>
    <property type="evidence" value="ECO:0007669"/>
    <property type="project" value="TreeGrafter"/>
</dbReference>
<dbReference type="SUPFAM" id="SSF69572">
    <property type="entry name" value="Activating enzymes of the ubiquitin-like proteins"/>
    <property type="match status" value="1"/>
</dbReference>
<name>A0A7Y6NSR9_9BURK</name>
<dbReference type="InterPro" id="IPR035985">
    <property type="entry name" value="Ubiquitin-activating_enz"/>
</dbReference>
<evidence type="ECO:0000259" key="1">
    <source>
        <dbReference type="Pfam" id="PF00899"/>
    </source>
</evidence>
<evidence type="ECO:0000313" key="2">
    <source>
        <dbReference type="EMBL" id="NUZ08639.1"/>
    </source>
</evidence>
<protein>
    <submittedName>
        <fullName evidence="2">ThiF family adenylyltransferase</fullName>
    </submittedName>
</protein>
<keyword evidence="2" id="KW-0548">Nucleotidyltransferase</keyword>
<dbReference type="Pfam" id="PF00899">
    <property type="entry name" value="ThiF"/>
    <property type="match status" value="1"/>
</dbReference>
<keyword evidence="3" id="KW-1185">Reference proteome</keyword>
<feature type="domain" description="THIF-type NAD/FAD binding fold" evidence="1">
    <location>
        <begin position="9"/>
        <end position="235"/>
    </location>
</feature>
<dbReference type="Gene3D" id="3.40.50.720">
    <property type="entry name" value="NAD(P)-binding Rossmann-like Domain"/>
    <property type="match status" value="1"/>
</dbReference>
<accession>A0A7Y6NSR9</accession>
<keyword evidence="2" id="KW-0808">Transferase</keyword>
<dbReference type="InterPro" id="IPR000594">
    <property type="entry name" value="ThiF_NAD_FAD-bd"/>
</dbReference>